<dbReference type="PANTHER" id="PTHR46349">
    <property type="entry name" value="CINGULIN-LIKE PROTEIN 1-RELATED"/>
    <property type="match status" value="1"/>
</dbReference>
<dbReference type="EMBL" id="JAMKFB020000019">
    <property type="protein sequence ID" value="KAL0166758.1"/>
    <property type="molecule type" value="Genomic_DNA"/>
</dbReference>
<accession>A0ABD0P1P9</accession>
<keyword evidence="3" id="KW-1185">Reference proteome</keyword>
<dbReference type="AlphaFoldDB" id="A0ABD0P1P9"/>
<dbReference type="Proteomes" id="UP001529510">
    <property type="component" value="Unassembled WGS sequence"/>
</dbReference>
<organism evidence="2 3">
    <name type="scientific">Cirrhinus mrigala</name>
    <name type="common">Mrigala</name>
    <dbReference type="NCBI Taxonomy" id="683832"/>
    <lineage>
        <taxon>Eukaryota</taxon>
        <taxon>Metazoa</taxon>
        <taxon>Chordata</taxon>
        <taxon>Craniata</taxon>
        <taxon>Vertebrata</taxon>
        <taxon>Euteleostomi</taxon>
        <taxon>Actinopterygii</taxon>
        <taxon>Neopterygii</taxon>
        <taxon>Teleostei</taxon>
        <taxon>Ostariophysi</taxon>
        <taxon>Cypriniformes</taxon>
        <taxon>Cyprinidae</taxon>
        <taxon>Labeoninae</taxon>
        <taxon>Labeonini</taxon>
        <taxon>Cirrhinus</taxon>
    </lineage>
</organism>
<protein>
    <submittedName>
        <fullName evidence="2">Uncharacterized protein</fullName>
    </submittedName>
</protein>
<feature type="compositionally biased region" description="Basic and acidic residues" evidence="1">
    <location>
        <begin position="18"/>
        <end position="69"/>
    </location>
</feature>
<evidence type="ECO:0000313" key="3">
    <source>
        <dbReference type="Proteomes" id="UP001529510"/>
    </source>
</evidence>
<reference evidence="2 3" key="1">
    <citation type="submission" date="2024-05" db="EMBL/GenBank/DDBJ databases">
        <title>Genome sequencing and assembly of Indian major carp, Cirrhinus mrigala (Hamilton, 1822).</title>
        <authorList>
            <person name="Mohindra V."/>
            <person name="Chowdhury L.M."/>
            <person name="Lal K."/>
            <person name="Jena J.K."/>
        </authorList>
    </citation>
    <scope>NUCLEOTIDE SEQUENCE [LARGE SCALE GENOMIC DNA]</scope>
    <source>
        <strain evidence="2">CM1030</strain>
        <tissue evidence="2">Blood</tissue>
    </source>
</reference>
<gene>
    <name evidence="2" type="ORF">M9458_038602</name>
</gene>
<name>A0ABD0P1P9_CIRMR</name>
<feature type="region of interest" description="Disordered" evidence="1">
    <location>
        <begin position="1"/>
        <end position="69"/>
    </location>
</feature>
<feature type="non-terminal residue" evidence="2">
    <location>
        <position position="82"/>
    </location>
</feature>
<evidence type="ECO:0000256" key="1">
    <source>
        <dbReference type="SAM" id="MobiDB-lite"/>
    </source>
</evidence>
<dbReference type="PANTHER" id="PTHR46349:SF5">
    <property type="entry name" value="CINGULIN"/>
    <property type="match status" value="1"/>
</dbReference>
<sequence>TRLHSSVPDSSESDVLEDENRSLRNQLEESRRAASRLGQEKEELNRRLEEREREREALRRGKTDLEEQKRLLDRALEKITKE</sequence>
<evidence type="ECO:0000313" key="2">
    <source>
        <dbReference type="EMBL" id="KAL0166758.1"/>
    </source>
</evidence>
<proteinExistence type="predicted"/>
<feature type="non-terminal residue" evidence="2">
    <location>
        <position position="1"/>
    </location>
</feature>
<comment type="caution">
    <text evidence="2">The sequence shown here is derived from an EMBL/GenBank/DDBJ whole genome shotgun (WGS) entry which is preliminary data.</text>
</comment>